<dbReference type="GeneID" id="119728109"/>
<evidence type="ECO:0000256" key="1">
    <source>
        <dbReference type="ARBA" id="ARBA00004323"/>
    </source>
</evidence>
<evidence type="ECO:0000256" key="7">
    <source>
        <dbReference type="ARBA" id="ARBA00023136"/>
    </source>
</evidence>
<keyword evidence="4" id="KW-0812">Transmembrane</keyword>
<dbReference type="PANTHER" id="PTHR12137">
    <property type="entry name" value="CARBOHYDRATE SULFOTRANSFERASE"/>
    <property type="match status" value="1"/>
</dbReference>
<dbReference type="OrthoDB" id="2019940at2759"/>
<evidence type="ECO:0000256" key="4">
    <source>
        <dbReference type="ARBA" id="ARBA00022692"/>
    </source>
</evidence>
<keyword evidence="12" id="KW-1185">Reference proteome</keyword>
<dbReference type="InterPro" id="IPR018011">
    <property type="entry name" value="Carb_sulfotrans_8-10"/>
</dbReference>
<dbReference type="OMA" id="MCHPCLL"/>
<reference evidence="11" key="1">
    <citation type="submission" date="2022-11" db="UniProtKB">
        <authorList>
            <consortium name="EnsemblMetazoa"/>
        </authorList>
    </citation>
    <scope>IDENTIFICATION</scope>
</reference>
<keyword evidence="3 9" id="KW-0808">Transferase</keyword>
<feature type="signal peptide" evidence="10">
    <location>
        <begin position="1"/>
        <end position="24"/>
    </location>
</feature>
<evidence type="ECO:0000256" key="10">
    <source>
        <dbReference type="SAM" id="SignalP"/>
    </source>
</evidence>
<comment type="similarity">
    <text evidence="2 9">Belongs to the sulfotransferase 2 family.</text>
</comment>
<proteinExistence type="inferred from homology"/>
<sequence length="307" mass="36508">MQRLTRRRLVRSLFTVAMFSLVDIVEWRREQDVQRRRIENTCEALRDQNISDLHHTLTKDVLKKLNHFFVLDSHKLIYCYLPKVGSTSWKRIFLLLLGTFEKLEDISHMRAHYTPIPKLSDYSLKEAERRLAEYTTFMFTRDPLQRIISCYRDKLEKENPDNRALQKSFIGKLRPYLNSTESVSHHPGFRQVKFGEFVRYVSDPQNVFHSYDATEHWMEMYKMCHPCLLKYDYIGEFDHLTRDASIILEETGLRRNISFPEPDNPTNSSGRDLFKVYLSQLKNSEVAALNKRYEIDTFLFGYSPISK</sequence>
<dbReference type="Pfam" id="PF03567">
    <property type="entry name" value="Sulfotransfer_2"/>
    <property type="match status" value="1"/>
</dbReference>
<keyword evidence="9" id="KW-0119">Carbohydrate metabolism</keyword>
<keyword evidence="10" id="KW-0732">Signal</keyword>
<dbReference type="EnsemblMetazoa" id="XM_038200181.1">
    <property type="protein sequence ID" value="XP_038056109.1"/>
    <property type="gene ID" value="LOC119728109"/>
</dbReference>
<keyword evidence="9" id="KW-0735">Signal-anchor</keyword>
<evidence type="ECO:0000256" key="6">
    <source>
        <dbReference type="ARBA" id="ARBA00023034"/>
    </source>
</evidence>
<evidence type="ECO:0000313" key="11">
    <source>
        <dbReference type="EnsemblMetazoa" id="XP_038056109.1"/>
    </source>
</evidence>
<evidence type="ECO:0000256" key="3">
    <source>
        <dbReference type="ARBA" id="ARBA00022679"/>
    </source>
</evidence>
<evidence type="ECO:0000256" key="5">
    <source>
        <dbReference type="ARBA" id="ARBA00022989"/>
    </source>
</evidence>
<keyword evidence="8 9" id="KW-0325">Glycoprotein</keyword>
<keyword evidence="7" id="KW-0472">Membrane</keyword>
<evidence type="ECO:0000313" key="12">
    <source>
        <dbReference type="Proteomes" id="UP000887568"/>
    </source>
</evidence>
<evidence type="ECO:0000256" key="2">
    <source>
        <dbReference type="ARBA" id="ARBA00006339"/>
    </source>
</evidence>
<dbReference type="RefSeq" id="XP_038056109.1">
    <property type="nucleotide sequence ID" value="XM_038200181.1"/>
</dbReference>
<dbReference type="InterPro" id="IPR005331">
    <property type="entry name" value="Sulfotransferase"/>
</dbReference>
<keyword evidence="6 9" id="KW-0333">Golgi apparatus</keyword>
<dbReference type="EC" id="2.8.2.-" evidence="9"/>
<accession>A0A913ZX63</accession>
<evidence type="ECO:0000256" key="9">
    <source>
        <dbReference type="RuleBase" id="RU364020"/>
    </source>
</evidence>
<dbReference type="GO" id="GO:0016051">
    <property type="term" value="P:carbohydrate biosynthetic process"/>
    <property type="evidence" value="ECO:0007669"/>
    <property type="project" value="InterPro"/>
</dbReference>
<dbReference type="PANTHER" id="PTHR12137:SF54">
    <property type="entry name" value="CARBOHYDRATE SULFOTRANSFERASE"/>
    <property type="match status" value="1"/>
</dbReference>
<feature type="chain" id="PRO_5037148703" description="Carbohydrate sulfotransferase" evidence="10">
    <location>
        <begin position="25"/>
        <end position="307"/>
    </location>
</feature>
<comment type="subcellular location">
    <subcellularLocation>
        <location evidence="1 9">Golgi apparatus membrane</location>
        <topology evidence="1 9">Single-pass type II membrane protein</topology>
    </subcellularLocation>
</comment>
<keyword evidence="5" id="KW-1133">Transmembrane helix</keyword>
<evidence type="ECO:0000256" key="8">
    <source>
        <dbReference type="ARBA" id="ARBA00023180"/>
    </source>
</evidence>
<dbReference type="AlphaFoldDB" id="A0A913ZX63"/>
<dbReference type="Proteomes" id="UP000887568">
    <property type="component" value="Unplaced"/>
</dbReference>
<name>A0A913ZX63_PATMI</name>
<protein>
    <recommendedName>
        <fullName evidence="9">Carbohydrate sulfotransferase</fullName>
        <ecNumber evidence="9">2.8.2.-</ecNumber>
    </recommendedName>
</protein>
<dbReference type="GO" id="GO:0000139">
    <property type="term" value="C:Golgi membrane"/>
    <property type="evidence" value="ECO:0007669"/>
    <property type="project" value="UniProtKB-SubCell"/>
</dbReference>
<organism evidence="11 12">
    <name type="scientific">Patiria miniata</name>
    <name type="common">Bat star</name>
    <name type="synonym">Asterina miniata</name>
    <dbReference type="NCBI Taxonomy" id="46514"/>
    <lineage>
        <taxon>Eukaryota</taxon>
        <taxon>Metazoa</taxon>
        <taxon>Echinodermata</taxon>
        <taxon>Eleutherozoa</taxon>
        <taxon>Asterozoa</taxon>
        <taxon>Asteroidea</taxon>
        <taxon>Valvatacea</taxon>
        <taxon>Valvatida</taxon>
        <taxon>Asterinidae</taxon>
        <taxon>Patiria</taxon>
    </lineage>
</organism>
<dbReference type="GO" id="GO:0008146">
    <property type="term" value="F:sulfotransferase activity"/>
    <property type="evidence" value="ECO:0007669"/>
    <property type="project" value="InterPro"/>
</dbReference>